<gene>
    <name evidence="2" type="ORF">BJ554DRAFT_1571</name>
</gene>
<keyword evidence="1" id="KW-0812">Transmembrane</keyword>
<evidence type="ECO:0000313" key="3">
    <source>
        <dbReference type="Proteomes" id="UP000673691"/>
    </source>
</evidence>
<comment type="caution">
    <text evidence="2">The sequence shown here is derived from an EMBL/GenBank/DDBJ whole genome shotgun (WGS) entry which is preliminary data.</text>
</comment>
<proteinExistence type="predicted"/>
<accession>A0A8H8DLU0</accession>
<evidence type="ECO:0000256" key="1">
    <source>
        <dbReference type="SAM" id="Phobius"/>
    </source>
</evidence>
<dbReference type="Proteomes" id="UP000673691">
    <property type="component" value="Unassembled WGS sequence"/>
</dbReference>
<organism evidence="2 3">
    <name type="scientific">Olpidium bornovanus</name>
    <dbReference type="NCBI Taxonomy" id="278681"/>
    <lineage>
        <taxon>Eukaryota</taxon>
        <taxon>Fungi</taxon>
        <taxon>Fungi incertae sedis</taxon>
        <taxon>Olpidiomycota</taxon>
        <taxon>Olpidiomycotina</taxon>
        <taxon>Olpidiomycetes</taxon>
        <taxon>Olpidiales</taxon>
        <taxon>Olpidiaceae</taxon>
        <taxon>Olpidium</taxon>
    </lineage>
</organism>
<keyword evidence="3" id="KW-1185">Reference proteome</keyword>
<dbReference type="EMBL" id="JAEFCI010001097">
    <property type="protein sequence ID" value="KAG5463131.1"/>
    <property type="molecule type" value="Genomic_DNA"/>
</dbReference>
<name>A0A8H8DLU0_9FUNG</name>
<evidence type="ECO:0000313" key="2">
    <source>
        <dbReference type="EMBL" id="KAG5463131.1"/>
    </source>
</evidence>
<keyword evidence="1" id="KW-1133">Transmembrane helix</keyword>
<protein>
    <submittedName>
        <fullName evidence="2">Uncharacterized protein</fullName>
    </submittedName>
</protein>
<keyword evidence="1" id="KW-0472">Membrane</keyword>
<sequence length="283" mass="30080">MLRAYPQALVKQLNLPQHQRFTGSDIYAQFNSAAKFHFPGDPTPMAAGQSDFLFVVLHEMIHGLGFTSSWDDYVNQAPSALTPGISGASTREGFVFSGFVENAFDRFLVETATNAPVSARTAALNKIFSGPSTTFASLQAFTTAVQASDIFKTNAGEMFRLSTTAQSLAFVTAGKQKLSLETSLSPYQPGSSVSHADLKTFSDTRFRVDPGVSLADAVQKGEGGPLGPTLLGVLESLGYATKANPNPIFRVRSSANPTAAPGRRLTLAALVFVILAGSFLFSP</sequence>
<feature type="transmembrane region" description="Helical" evidence="1">
    <location>
        <begin position="265"/>
        <end position="282"/>
    </location>
</feature>
<reference evidence="2 3" key="1">
    <citation type="journal article" name="Sci. Rep.">
        <title>Genome-scale phylogenetic analyses confirm Olpidium as the closest living zoosporic fungus to the non-flagellated, terrestrial fungi.</title>
        <authorList>
            <person name="Chang Y."/>
            <person name="Rochon D."/>
            <person name="Sekimoto S."/>
            <person name="Wang Y."/>
            <person name="Chovatia M."/>
            <person name="Sandor L."/>
            <person name="Salamov A."/>
            <person name="Grigoriev I.V."/>
            <person name="Stajich J.E."/>
            <person name="Spatafora J.W."/>
        </authorList>
    </citation>
    <scope>NUCLEOTIDE SEQUENCE [LARGE SCALE GENOMIC DNA]</scope>
    <source>
        <strain evidence="2">S191</strain>
    </source>
</reference>
<dbReference type="AlphaFoldDB" id="A0A8H8DLU0"/>
<dbReference type="OrthoDB" id="73465at2759"/>